<reference evidence="5 6" key="1">
    <citation type="submission" date="2016-06" db="EMBL/GenBank/DDBJ databases">
        <title>Evolution of pathogenesis and genome organization in the Tremellales.</title>
        <authorList>
            <person name="Cuomo C."/>
            <person name="Litvintseva A."/>
            <person name="Heitman J."/>
            <person name="Chen Y."/>
            <person name="Sun S."/>
            <person name="Springer D."/>
            <person name="Dromer F."/>
            <person name="Young S."/>
            <person name="Zeng Q."/>
            <person name="Chapman S."/>
            <person name="Gujja S."/>
            <person name="Saif S."/>
            <person name="Birren B."/>
        </authorList>
    </citation>
    <scope>NUCLEOTIDE SEQUENCE [LARGE SCALE GENOMIC DNA]</scope>
    <source>
        <strain evidence="5 6">CBS 7118</strain>
    </source>
</reference>
<feature type="compositionally biased region" description="Basic and acidic residues" evidence="3">
    <location>
        <begin position="27"/>
        <end position="40"/>
    </location>
</feature>
<dbReference type="GeneID" id="30189506"/>
<dbReference type="PANTHER" id="PTHR23138:SF142">
    <property type="entry name" value="RAN-BINDING PROTEIN 3B-RELATED"/>
    <property type="match status" value="1"/>
</dbReference>
<evidence type="ECO:0000256" key="2">
    <source>
        <dbReference type="ARBA" id="ARBA00023242"/>
    </source>
</evidence>
<dbReference type="AlphaFoldDB" id="A0A1E3K8J4"/>
<dbReference type="SUPFAM" id="SSF50729">
    <property type="entry name" value="PH domain-like"/>
    <property type="match status" value="1"/>
</dbReference>
<dbReference type="RefSeq" id="XP_019035418.1">
    <property type="nucleotide sequence ID" value="XM_019172476.1"/>
</dbReference>
<dbReference type="InterPro" id="IPR000156">
    <property type="entry name" value="Ran_bind_dom"/>
</dbReference>
<keyword evidence="6" id="KW-1185">Reference proteome</keyword>
<accession>A0A1E3K8J4</accession>
<feature type="compositionally biased region" description="Acidic residues" evidence="3">
    <location>
        <begin position="62"/>
        <end position="75"/>
    </location>
</feature>
<evidence type="ECO:0000313" key="6">
    <source>
        <dbReference type="Proteomes" id="UP000094819"/>
    </source>
</evidence>
<dbReference type="GO" id="GO:0005634">
    <property type="term" value="C:nucleus"/>
    <property type="evidence" value="ECO:0007669"/>
    <property type="project" value="UniProtKB-SubCell"/>
</dbReference>
<comment type="caution">
    <text evidence="5">The sequence shown here is derived from an EMBL/GenBank/DDBJ whole genome shotgun (WGS) entry which is preliminary data.</text>
</comment>
<feature type="compositionally biased region" description="Basic and acidic residues" evidence="3">
    <location>
        <begin position="76"/>
        <end position="114"/>
    </location>
</feature>
<dbReference type="CDD" id="cd13170">
    <property type="entry name" value="RanBD_NUP50"/>
    <property type="match status" value="1"/>
</dbReference>
<dbReference type="EMBL" id="AWGH01000001">
    <property type="protein sequence ID" value="ODO08562.1"/>
    <property type="molecule type" value="Genomic_DNA"/>
</dbReference>
<dbReference type="Proteomes" id="UP000094819">
    <property type="component" value="Unassembled WGS sequence"/>
</dbReference>
<evidence type="ECO:0000313" key="5">
    <source>
        <dbReference type="EMBL" id="ODO08562.1"/>
    </source>
</evidence>
<feature type="region of interest" description="Disordered" evidence="3">
    <location>
        <begin position="1"/>
        <end position="296"/>
    </location>
</feature>
<organism evidence="5 6">
    <name type="scientific">Cryptococcus wingfieldii CBS 7118</name>
    <dbReference type="NCBI Taxonomy" id="1295528"/>
    <lineage>
        <taxon>Eukaryota</taxon>
        <taxon>Fungi</taxon>
        <taxon>Dikarya</taxon>
        <taxon>Basidiomycota</taxon>
        <taxon>Agaricomycotina</taxon>
        <taxon>Tremellomycetes</taxon>
        <taxon>Tremellales</taxon>
        <taxon>Cryptococcaceae</taxon>
        <taxon>Cryptococcus</taxon>
    </lineage>
</organism>
<name>A0A1E3K8J4_9TREE</name>
<dbReference type="InterPro" id="IPR045255">
    <property type="entry name" value="RanBP1-like"/>
</dbReference>
<feature type="compositionally biased region" description="Polar residues" evidence="3">
    <location>
        <begin position="243"/>
        <end position="259"/>
    </location>
</feature>
<dbReference type="Pfam" id="PF00638">
    <property type="entry name" value="Ran_BP1"/>
    <property type="match status" value="1"/>
</dbReference>
<dbReference type="Gene3D" id="2.30.29.30">
    <property type="entry name" value="Pleckstrin-homology domain (PH domain)/Phosphotyrosine-binding domain (PTB)"/>
    <property type="match status" value="1"/>
</dbReference>
<sequence>MPPAASGMPPAAPRHRSPPAEPASLKRMREGSLEPVHVEETPSALSAKKNRVASSTSGLAEDSAEQIQEEDNEDKDSDRSGDEKNVGEVRKKVEKLSHEEKIKASEAPSPEHQDSAVPIEEEEEEKAAGGEVDGSKGEGLKRKALDRNETSFSQVQDDVSSKRQKDTPSPKEDKPAPPKKQPTFTSFASSSSPFASTTKTASPAPELEGATPSAVEDSVAVAQKKPATFGDFANKSPFGSAKPTPSATPKSETSQSTSDPAVEPPKKPQSTFSSFSASSSPFGSKPKQPSAFSAPLSKTSAFGNYSTTASAFGGGNKADHEKVSEEGKKNFGEILKDTKEDLGLTKEKVNMQEQDVTTGEEDEDTVFQVRAKLFVNEKGWKERGIGLLRVNVRRNDGGGARLVMRADGVLRLLLNSKLYKGLNPTVEGKTVLMTLPNVGENKMAIICLRLSNAKSAEDLADHIHEHIPLDNPSPSKSPRPEV</sequence>
<feature type="compositionally biased region" description="Low complexity" evidence="3">
    <location>
        <begin position="182"/>
        <end position="205"/>
    </location>
</feature>
<feature type="domain" description="RanBD1" evidence="4">
    <location>
        <begin position="344"/>
        <end position="423"/>
    </location>
</feature>
<dbReference type="PROSITE" id="PS50196">
    <property type="entry name" value="RANBD1"/>
    <property type="match status" value="1"/>
</dbReference>
<feature type="compositionally biased region" description="Basic and acidic residues" evidence="3">
    <location>
        <begin position="159"/>
        <end position="176"/>
    </location>
</feature>
<protein>
    <recommendedName>
        <fullName evidence="4">RanBD1 domain-containing protein</fullName>
    </recommendedName>
</protein>
<dbReference type="InterPro" id="IPR011993">
    <property type="entry name" value="PH-like_dom_sf"/>
</dbReference>
<gene>
    <name evidence="5" type="ORF">L198_00292</name>
</gene>
<proteinExistence type="predicted"/>
<dbReference type="OrthoDB" id="185618at2759"/>
<evidence type="ECO:0000256" key="3">
    <source>
        <dbReference type="SAM" id="MobiDB-lite"/>
    </source>
</evidence>
<feature type="compositionally biased region" description="Basic and acidic residues" evidence="3">
    <location>
        <begin position="133"/>
        <end position="149"/>
    </location>
</feature>
<keyword evidence="2" id="KW-0539">Nucleus</keyword>
<feature type="compositionally biased region" description="Low complexity" evidence="3">
    <location>
        <begin position="268"/>
        <end position="287"/>
    </location>
</feature>
<dbReference type="PANTHER" id="PTHR23138">
    <property type="entry name" value="RAN BINDING PROTEIN"/>
    <property type="match status" value="1"/>
</dbReference>
<comment type="subcellular location">
    <subcellularLocation>
        <location evidence="1">Nucleus</location>
    </subcellularLocation>
</comment>
<evidence type="ECO:0000259" key="4">
    <source>
        <dbReference type="PROSITE" id="PS50196"/>
    </source>
</evidence>
<evidence type="ECO:0000256" key="1">
    <source>
        <dbReference type="ARBA" id="ARBA00004123"/>
    </source>
</evidence>
<dbReference type="SMART" id="SM00160">
    <property type="entry name" value="RanBD"/>
    <property type="match status" value="1"/>
</dbReference>